<accession>A0ABV8QS63</accession>
<dbReference type="Gene3D" id="2.160.10.10">
    <property type="entry name" value="Hexapeptide repeat proteins"/>
    <property type="match status" value="1"/>
</dbReference>
<reference evidence="2" key="1">
    <citation type="journal article" date="2019" name="Int. J. Syst. Evol. Microbiol.">
        <title>The Global Catalogue of Microorganisms (GCM) 10K type strain sequencing project: providing services to taxonomists for standard genome sequencing and annotation.</title>
        <authorList>
            <consortium name="The Broad Institute Genomics Platform"/>
            <consortium name="The Broad Institute Genome Sequencing Center for Infectious Disease"/>
            <person name="Wu L."/>
            <person name="Ma J."/>
        </authorList>
    </citation>
    <scope>NUCLEOTIDE SEQUENCE [LARGE SCALE GENOMIC DNA]</scope>
    <source>
        <strain evidence="2">CECT 8289</strain>
    </source>
</reference>
<dbReference type="InterPro" id="IPR011004">
    <property type="entry name" value="Trimer_LpxA-like_sf"/>
</dbReference>
<dbReference type="Proteomes" id="UP001595907">
    <property type="component" value="Unassembled WGS sequence"/>
</dbReference>
<evidence type="ECO:0000313" key="2">
    <source>
        <dbReference type="Proteomes" id="UP001595907"/>
    </source>
</evidence>
<dbReference type="GO" id="GO:0016746">
    <property type="term" value="F:acyltransferase activity"/>
    <property type="evidence" value="ECO:0007669"/>
    <property type="project" value="UniProtKB-KW"/>
</dbReference>
<dbReference type="CDD" id="cd04647">
    <property type="entry name" value="LbH_MAT_like"/>
    <property type="match status" value="1"/>
</dbReference>
<keyword evidence="2" id="KW-1185">Reference proteome</keyword>
<dbReference type="EMBL" id="JBHSCZ010000002">
    <property type="protein sequence ID" value="MFC4262698.1"/>
    <property type="molecule type" value="Genomic_DNA"/>
</dbReference>
<protein>
    <submittedName>
        <fullName evidence="1">Acyltransferase</fullName>
    </submittedName>
</protein>
<dbReference type="RefSeq" id="WP_379708399.1">
    <property type="nucleotide sequence ID" value="NZ_JBHSCZ010000002.1"/>
</dbReference>
<organism evidence="1 2">
    <name type="scientific">Ferruginibacter yonginensis</name>
    <dbReference type="NCBI Taxonomy" id="1310416"/>
    <lineage>
        <taxon>Bacteria</taxon>
        <taxon>Pseudomonadati</taxon>
        <taxon>Bacteroidota</taxon>
        <taxon>Chitinophagia</taxon>
        <taxon>Chitinophagales</taxon>
        <taxon>Chitinophagaceae</taxon>
        <taxon>Ferruginibacter</taxon>
    </lineage>
</organism>
<comment type="caution">
    <text evidence="1">The sequence shown here is derived from an EMBL/GenBank/DDBJ whole genome shotgun (WGS) entry which is preliminary data.</text>
</comment>
<sequence>MIKRIYYKIKYLYYKTKFKKFGYASVLRSPMSLGGTKNISIGKCTFIGYNAWLAAVPHTGQSTCELTIGDNCSIGNFNHIYATGKIVIEDYVLTADKIYISDNLHGYEDVTIPIKLQKIVQKNSVVIGYGSWIGENVCILGCSIGKQSVIGSNSVVTKSIPDYCVAVGNPAKIIKRYCLETKQWKKTNPDGDFIN</sequence>
<dbReference type="InterPro" id="IPR051159">
    <property type="entry name" value="Hexapeptide_acetyltransf"/>
</dbReference>
<proteinExistence type="predicted"/>
<dbReference type="SUPFAM" id="SSF51161">
    <property type="entry name" value="Trimeric LpxA-like enzymes"/>
    <property type="match status" value="1"/>
</dbReference>
<evidence type="ECO:0000313" key="1">
    <source>
        <dbReference type="EMBL" id="MFC4262698.1"/>
    </source>
</evidence>
<keyword evidence="1" id="KW-0012">Acyltransferase</keyword>
<name>A0ABV8QS63_9BACT</name>
<keyword evidence="1" id="KW-0808">Transferase</keyword>
<dbReference type="PANTHER" id="PTHR23416:SF78">
    <property type="entry name" value="LIPOPOLYSACCHARIDE BIOSYNTHESIS O-ACETYL TRANSFERASE WBBJ-RELATED"/>
    <property type="match status" value="1"/>
</dbReference>
<gene>
    <name evidence="1" type="ORF">ACFOWM_07410</name>
</gene>
<dbReference type="PANTHER" id="PTHR23416">
    <property type="entry name" value="SIALIC ACID SYNTHASE-RELATED"/>
    <property type="match status" value="1"/>
</dbReference>